<reference evidence="12" key="1">
    <citation type="submission" date="2023-06" db="EMBL/GenBank/DDBJ databases">
        <authorList>
            <person name="Zeman M."/>
            <person name="Kubasova T."/>
            <person name="Jahodarova E."/>
            <person name="Nykrynova M."/>
            <person name="Rychlik I."/>
        </authorList>
    </citation>
    <scope>NUCLEOTIDE SEQUENCE</scope>
    <source>
        <strain evidence="12">ET15</strain>
        <strain evidence="11">ET37</strain>
    </source>
</reference>
<keyword evidence="6 9" id="KW-1133">Transmembrane helix</keyword>
<dbReference type="GO" id="GO:0005886">
    <property type="term" value="C:plasma membrane"/>
    <property type="evidence" value="ECO:0007669"/>
    <property type="project" value="UniProtKB-SubCell"/>
</dbReference>
<evidence type="ECO:0000256" key="7">
    <source>
        <dbReference type="ARBA" id="ARBA00023136"/>
    </source>
</evidence>
<dbReference type="FunFam" id="3.90.550.10:FF:000079">
    <property type="entry name" value="Probable glycosyl transferase"/>
    <property type="match status" value="1"/>
</dbReference>
<evidence type="ECO:0000256" key="8">
    <source>
        <dbReference type="ARBA" id="ARBA00038152"/>
    </source>
</evidence>
<dbReference type="Gene3D" id="3.90.550.10">
    <property type="entry name" value="Spore Coat Polysaccharide Biosynthesis Protein SpsA, Chain A"/>
    <property type="match status" value="1"/>
</dbReference>
<dbReference type="GO" id="GO:0016757">
    <property type="term" value="F:glycosyltransferase activity"/>
    <property type="evidence" value="ECO:0007669"/>
    <property type="project" value="UniProtKB-KW"/>
</dbReference>
<feature type="domain" description="Glycosyltransferase 2-like" evidence="10">
    <location>
        <begin position="5"/>
        <end position="166"/>
    </location>
</feature>
<keyword evidence="3 12" id="KW-0328">Glycosyltransferase</keyword>
<dbReference type="InterPro" id="IPR050256">
    <property type="entry name" value="Glycosyltransferase_2"/>
</dbReference>
<dbReference type="InterPro" id="IPR001173">
    <property type="entry name" value="Glyco_trans_2-like"/>
</dbReference>
<accession>A0AAW7JII8</accession>
<name>A0AAW7JII8_9BACT</name>
<keyword evidence="7 9" id="KW-0472">Membrane</keyword>
<evidence type="ECO:0000256" key="1">
    <source>
        <dbReference type="ARBA" id="ARBA00004651"/>
    </source>
</evidence>
<keyword evidence="13" id="KW-1185">Reference proteome</keyword>
<dbReference type="RefSeq" id="WP_289824489.1">
    <property type="nucleotide sequence ID" value="NZ_JAUEIE010000001.1"/>
</dbReference>
<comment type="caution">
    <text evidence="12">The sequence shown here is derived from an EMBL/GenBank/DDBJ whole genome shotgun (WGS) entry which is preliminary data.</text>
</comment>
<dbReference type="AlphaFoldDB" id="A0AAW7JII8"/>
<reference evidence="12" key="2">
    <citation type="submission" date="2023-08" db="EMBL/GenBank/DDBJ databases">
        <title>Identification and characterization of horizontal gene transfer across gut microbiota members of farm animals based on homology search.</title>
        <authorList>
            <person name="Schwarzerova J."/>
            <person name="Nykrynova M."/>
            <person name="Jureckova K."/>
            <person name="Cejkova D."/>
            <person name="Rychlik I."/>
        </authorList>
    </citation>
    <scope>NUCLEOTIDE SEQUENCE</scope>
    <source>
        <strain evidence="12">ET15</strain>
        <strain evidence="11">ET37</strain>
    </source>
</reference>
<dbReference type="PANTHER" id="PTHR48090">
    <property type="entry name" value="UNDECAPRENYL-PHOSPHATE 4-DEOXY-4-FORMAMIDO-L-ARABINOSE TRANSFERASE-RELATED"/>
    <property type="match status" value="1"/>
</dbReference>
<dbReference type="EC" id="2.4.-.-" evidence="12"/>
<dbReference type="PANTHER" id="PTHR48090:SF8">
    <property type="entry name" value="GLYCOSYLTRANSFERASE CSBB-RELATED"/>
    <property type="match status" value="1"/>
</dbReference>
<gene>
    <name evidence="11" type="ORF">QVN81_01400</name>
    <name evidence="12" type="ORF">QVN84_01390</name>
</gene>
<comment type="similarity">
    <text evidence="8">Belongs to the glycosyltransferase 2 family. GtrB subfamily.</text>
</comment>
<feature type="transmembrane region" description="Helical" evidence="9">
    <location>
        <begin position="263"/>
        <end position="288"/>
    </location>
</feature>
<evidence type="ECO:0000313" key="12">
    <source>
        <dbReference type="EMBL" id="MDN0024178.1"/>
    </source>
</evidence>
<dbReference type="Pfam" id="PF00535">
    <property type="entry name" value="Glycos_transf_2"/>
    <property type="match status" value="1"/>
</dbReference>
<dbReference type="EMBL" id="JAUEIE010000001">
    <property type="protein sequence ID" value="MDN0021682.1"/>
    <property type="molecule type" value="Genomic_DNA"/>
</dbReference>
<evidence type="ECO:0000256" key="5">
    <source>
        <dbReference type="ARBA" id="ARBA00022692"/>
    </source>
</evidence>
<dbReference type="Proteomes" id="UP001168478">
    <property type="component" value="Unassembled WGS sequence"/>
</dbReference>
<keyword evidence="4 12" id="KW-0808">Transferase</keyword>
<evidence type="ECO:0000256" key="6">
    <source>
        <dbReference type="ARBA" id="ARBA00022989"/>
    </source>
</evidence>
<keyword evidence="5 9" id="KW-0812">Transmembrane</keyword>
<sequence>MRKVSVIIPCFNEQDNIAGLYEALRTLFAQNAQYEWEAIMIDDGSCDGTLSEIKRINRTDRRIRYVSLSRNFGKENAMLAGFDRAGGDCAVIMDADLQHPPSRIPLMLRHWEEGFDDVYAERRNRGRESWLRRRLSMVYYRMLQRMAKIEILPNVGDFRLLDRKCIDSMRRLRETQRYTKGLYCWIGFRKKKIIFDQGDRVNGSSSFSYMRLFDLAVEGITSYTTAPLRISTWVGILVSFVAFIYMCYVLVKTIAVGDPVQGYPTLIIVILFLGGMQLLSLGIIGEYLGRVFNETKRRPPYIVRETDSDNAPADDRR</sequence>
<proteinExistence type="inferred from homology"/>
<evidence type="ECO:0000313" key="14">
    <source>
        <dbReference type="Proteomes" id="UP001168478"/>
    </source>
</evidence>
<dbReference type="CDD" id="cd04187">
    <property type="entry name" value="DPM1_like_bac"/>
    <property type="match status" value="1"/>
</dbReference>
<evidence type="ECO:0000256" key="3">
    <source>
        <dbReference type="ARBA" id="ARBA00022676"/>
    </source>
</evidence>
<keyword evidence="2" id="KW-1003">Cell membrane</keyword>
<organism evidence="12 14">
    <name type="scientific">Leyella lascolaii</name>
    <dbReference type="NCBI Taxonomy" id="1776379"/>
    <lineage>
        <taxon>Bacteria</taxon>
        <taxon>Pseudomonadati</taxon>
        <taxon>Bacteroidota</taxon>
        <taxon>Bacteroidia</taxon>
        <taxon>Bacteroidales</taxon>
        <taxon>Prevotellaceae</taxon>
        <taxon>Leyella</taxon>
    </lineage>
</organism>
<evidence type="ECO:0000313" key="13">
    <source>
        <dbReference type="Proteomes" id="UP001167831"/>
    </source>
</evidence>
<evidence type="ECO:0000256" key="2">
    <source>
        <dbReference type="ARBA" id="ARBA00022475"/>
    </source>
</evidence>
<feature type="transmembrane region" description="Helical" evidence="9">
    <location>
        <begin position="230"/>
        <end position="251"/>
    </location>
</feature>
<evidence type="ECO:0000256" key="4">
    <source>
        <dbReference type="ARBA" id="ARBA00022679"/>
    </source>
</evidence>
<dbReference type="Proteomes" id="UP001167831">
    <property type="component" value="Unassembled WGS sequence"/>
</dbReference>
<dbReference type="EMBL" id="JAUEIF010000001">
    <property type="protein sequence ID" value="MDN0024178.1"/>
    <property type="molecule type" value="Genomic_DNA"/>
</dbReference>
<protein>
    <submittedName>
        <fullName evidence="12">Glycosyltransferase family 2 protein</fullName>
        <ecNumber evidence="12">2.4.-.-</ecNumber>
    </submittedName>
</protein>
<evidence type="ECO:0000313" key="11">
    <source>
        <dbReference type="EMBL" id="MDN0021682.1"/>
    </source>
</evidence>
<dbReference type="InterPro" id="IPR029044">
    <property type="entry name" value="Nucleotide-diphossugar_trans"/>
</dbReference>
<evidence type="ECO:0000259" key="10">
    <source>
        <dbReference type="Pfam" id="PF00535"/>
    </source>
</evidence>
<comment type="subcellular location">
    <subcellularLocation>
        <location evidence="1">Cell membrane</location>
        <topology evidence="1">Multi-pass membrane protein</topology>
    </subcellularLocation>
</comment>
<evidence type="ECO:0000256" key="9">
    <source>
        <dbReference type="SAM" id="Phobius"/>
    </source>
</evidence>
<dbReference type="SUPFAM" id="SSF53448">
    <property type="entry name" value="Nucleotide-diphospho-sugar transferases"/>
    <property type="match status" value="1"/>
</dbReference>